<dbReference type="Proteomes" id="UP000053593">
    <property type="component" value="Unassembled WGS sequence"/>
</dbReference>
<feature type="non-terminal residue" evidence="1">
    <location>
        <position position="1"/>
    </location>
</feature>
<keyword evidence="2" id="KW-1185">Reference proteome</keyword>
<feature type="non-terminal residue" evidence="1">
    <location>
        <position position="98"/>
    </location>
</feature>
<evidence type="ECO:0000313" key="1">
    <source>
        <dbReference type="EMBL" id="KIK55814.1"/>
    </source>
</evidence>
<dbReference type="OrthoDB" id="3363652at2759"/>
<dbReference type="AlphaFoldDB" id="A0A0D0C0F9"/>
<sequence>QEILQLVKIGLGLSEDQRKWVEGLLASYTDCFALSVSKVCPVPGAMHQLHIPDGAKFSMKVRQKALIPLQCKYLHTKVDKLVAASVIEWCSPNQVKCV</sequence>
<accession>A0A0D0C0F9</accession>
<organism evidence="1 2">
    <name type="scientific">Collybiopsis luxurians FD-317 M1</name>
    <dbReference type="NCBI Taxonomy" id="944289"/>
    <lineage>
        <taxon>Eukaryota</taxon>
        <taxon>Fungi</taxon>
        <taxon>Dikarya</taxon>
        <taxon>Basidiomycota</taxon>
        <taxon>Agaricomycotina</taxon>
        <taxon>Agaricomycetes</taxon>
        <taxon>Agaricomycetidae</taxon>
        <taxon>Agaricales</taxon>
        <taxon>Marasmiineae</taxon>
        <taxon>Omphalotaceae</taxon>
        <taxon>Collybiopsis</taxon>
        <taxon>Collybiopsis luxurians</taxon>
    </lineage>
</organism>
<evidence type="ECO:0000313" key="2">
    <source>
        <dbReference type="Proteomes" id="UP000053593"/>
    </source>
</evidence>
<dbReference type="HOGENOM" id="CLU_119163_0_1_1"/>
<dbReference type="EMBL" id="KN834803">
    <property type="protein sequence ID" value="KIK55814.1"/>
    <property type="molecule type" value="Genomic_DNA"/>
</dbReference>
<protein>
    <submittedName>
        <fullName evidence="1">Uncharacterized protein</fullName>
    </submittedName>
</protein>
<reference evidence="1 2" key="1">
    <citation type="submission" date="2014-04" db="EMBL/GenBank/DDBJ databases">
        <title>Evolutionary Origins and Diversification of the Mycorrhizal Mutualists.</title>
        <authorList>
            <consortium name="DOE Joint Genome Institute"/>
            <consortium name="Mycorrhizal Genomics Consortium"/>
            <person name="Kohler A."/>
            <person name="Kuo A."/>
            <person name="Nagy L.G."/>
            <person name="Floudas D."/>
            <person name="Copeland A."/>
            <person name="Barry K.W."/>
            <person name="Cichocki N."/>
            <person name="Veneault-Fourrey C."/>
            <person name="LaButti K."/>
            <person name="Lindquist E.A."/>
            <person name="Lipzen A."/>
            <person name="Lundell T."/>
            <person name="Morin E."/>
            <person name="Murat C."/>
            <person name="Riley R."/>
            <person name="Ohm R."/>
            <person name="Sun H."/>
            <person name="Tunlid A."/>
            <person name="Henrissat B."/>
            <person name="Grigoriev I.V."/>
            <person name="Hibbett D.S."/>
            <person name="Martin F."/>
        </authorList>
    </citation>
    <scope>NUCLEOTIDE SEQUENCE [LARGE SCALE GENOMIC DNA]</scope>
    <source>
        <strain evidence="1 2">FD-317 M1</strain>
    </source>
</reference>
<name>A0A0D0C0F9_9AGAR</name>
<gene>
    <name evidence="1" type="ORF">GYMLUDRAFT_110585</name>
</gene>
<proteinExistence type="predicted"/>